<reference evidence="5 6" key="1">
    <citation type="submission" date="2019-03" db="EMBL/GenBank/DDBJ databases">
        <title>Draft Genome Sequence of Desulfosporosinus fructosivorans Strain 63.6F, Isolated from Marine Sediment in the Baltic Sea.</title>
        <authorList>
            <person name="Hausmann B."/>
            <person name="Vandieken V."/>
            <person name="Pjevac P."/>
            <person name="Schreck K."/>
            <person name="Herbold C.W."/>
            <person name="Loy A."/>
        </authorList>
    </citation>
    <scope>NUCLEOTIDE SEQUENCE [LARGE SCALE GENOMIC DNA]</scope>
    <source>
        <strain evidence="5 6">63.6F</strain>
    </source>
</reference>
<accession>A0A4Z0RAF8</accession>
<evidence type="ECO:0000313" key="5">
    <source>
        <dbReference type="EMBL" id="TGE39117.1"/>
    </source>
</evidence>
<dbReference type="PANTHER" id="PTHR32089:SF112">
    <property type="entry name" value="LYSOZYME-LIKE PROTEIN-RELATED"/>
    <property type="match status" value="1"/>
</dbReference>
<dbReference type="AlphaFoldDB" id="A0A4Z0RAF8"/>
<dbReference type="GO" id="GO:0007165">
    <property type="term" value="P:signal transduction"/>
    <property type="evidence" value="ECO:0007669"/>
    <property type="project" value="UniProtKB-KW"/>
</dbReference>
<evidence type="ECO:0000256" key="3">
    <source>
        <dbReference type="PROSITE-ProRule" id="PRU00284"/>
    </source>
</evidence>
<sequence>MQRSGGEVLEMMKELAPILKDITGQDMGISVIKDDIILTYVAAKSLDLKTKAGDTLKVNNGPVARCLKSGEQVVQVFRKDESPFGVPFINCSTPIKDGGKVVGCIVMTQPITNLEKINTFAGELAGSAQQFSAGMMELYTKAMEISDNSKRLEQLQINLSEAVSQTDQIVDFIKSVARQTNLLGLNASIEAARLGESGRGFSVVAEEVRKLAAVSAESVKKITQSLQEINKSIQALGESTSSFEASVSRQSDTIQELTASSQNLAAMATDLSAVADEMFSVKG</sequence>
<evidence type="ECO:0000256" key="1">
    <source>
        <dbReference type="ARBA" id="ARBA00023224"/>
    </source>
</evidence>
<dbReference type="PRINTS" id="PR00260">
    <property type="entry name" value="CHEMTRNSDUCR"/>
</dbReference>
<dbReference type="Pfam" id="PF00015">
    <property type="entry name" value="MCPsignal"/>
    <property type="match status" value="1"/>
</dbReference>
<comment type="caution">
    <text evidence="5">The sequence shown here is derived from an EMBL/GenBank/DDBJ whole genome shotgun (WGS) entry which is preliminary data.</text>
</comment>
<protein>
    <submittedName>
        <fullName evidence="5">Chemotaxis protein</fullName>
    </submittedName>
</protein>
<evidence type="ECO:0000313" key="6">
    <source>
        <dbReference type="Proteomes" id="UP000298460"/>
    </source>
</evidence>
<gene>
    <name evidence="5" type="ORF">E4K67_06530</name>
</gene>
<dbReference type="Proteomes" id="UP000298460">
    <property type="component" value="Unassembled WGS sequence"/>
</dbReference>
<organism evidence="5 6">
    <name type="scientific">Desulfosporosinus fructosivorans</name>
    <dbReference type="NCBI Taxonomy" id="2018669"/>
    <lineage>
        <taxon>Bacteria</taxon>
        <taxon>Bacillati</taxon>
        <taxon>Bacillota</taxon>
        <taxon>Clostridia</taxon>
        <taxon>Eubacteriales</taxon>
        <taxon>Desulfitobacteriaceae</taxon>
        <taxon>Desulfosporosinus</taxon>
    </lineage>
</organism>
<dbReference type="InterPro" id="IPR004090">
    <property type="entry name" value="Chemotax_Me-accpt_rcpt"/>
</dbReference>
<keyword evidence="6" id="KW-1185">Reference proteome</keyword>
<dbReference type="OrthoDB" id="3192at2"/>
<dbReference type="GO" id="GO:0006935">
    <property type="term" value="P:chemotaxis"/>
    <property type="evidence" value="ECO:0007669"/>
    <property type="project" value="InterPro"/>
</dbReference>
<dbReference type="SMART" id="SM00283">
    <property type="entry name" value="MA"/>
    <property type="match status" value="1"/>
</dbReference>
<dbReference type="InterPro" id="IPR004089">
    <property type="entry name" value="MCPsignal_dom"/>
</dbReference>
<dbReference type="PANTHER" id="PTHR32089">
    <property type="entry name" value="METHYL-ACCEPTING CHEMOTAXIS PROTEIN MCPB"/>
    <property type="match status" value="1"/>
</dbReference>
<dbReference type="EMBL" id="SPQQ01000002">
    <property type="protein sequence ID" value="TGE39117.1"/>
    <property type="molecule type" value="Genomic_DNA"/>
</dbReference>
<dbReference type="Gene3D" id="1.10.287.950">
    <property type="entry name" value="Methyl-accepting chemotaxis protein"/>
    <property type="match status" value="1"/>
</dbReference>
<keyword evidence="1 3" id="KW-0807">Transducer</keyword>
<name>A0A4Z0RAF8_9FIRM</name>
<feature type="domain" description="Methyl-accepting transducer" evidence="4">
    <location>
        <begin position="107"/>
        <end position="283"/>
    </location>
</feature>
<dbReference type="PROSITE" id="PS50111">
    <property type="entry name" value="CHEMOTAXIS_TRANSDUC_2"/>
    <property type="match status" value="1"/>
</dbReference>
<comment type="similarity">
    <text evidence="2">Belongs to the methyl-accepting chemotaxis (MCP) protein family.</text>
</comment>
<dbReference type="GO" id="GO:0016020">
    <property type="term" value="C:membrane"/>
    <property type="evidence" value="ECO:0007669"/>
    <property type="project" value="InterPro"/>
</dbReference>
<dbReference type="GO" id="GO:0004888">
    <property type="term" value="F:transmembrane signaling receptor activity"/>
    <property type="evidence" value="ECO:0007669"/>
    <property type="project" value="InterPro"/>
</dbReference>
<evidence type="ECO:0000259" key="4">
    <source>
        <dbReference type="PROSITE" id="PS50111"/>
    </source>
</evidence>
<dbReference type="RefSeq" id="WP_135545610.1">
    <property type="nucleotide sequence ID" value="NZ_SPQQ01000002.1"/>
</dbReference>
<dbReference type="SUPFAM" id="SSF58104">
    <property type="entry name" value="Methyl-accepting chemotaxis protein (MCP) signaling domain"/>
    <property type="match status" value="1"/>
</dbReference>
<proteinExistence type="inferred from homology"/>
<evidence type="ECO:0000256" key="2">
    <source>
        <dbReference type="ARBA" id="ARBA00029447"/>
    </source>
</evidence>